<dbReference type="AlphaFoldDB" id="A0A227KNY1"/>
<proteinExistence type="predicted"/>
<comment type="caution">
    <text evidence="1">The sequence shown here is derived from an EMBL/GenBank/DDBJ whole genome shotgun (WGS) entry which is preliminary data.</text>
</comment>
<dbReference type="EMBL" id="NHMP01000003">
    <property type="protein sequence ID" value="OXE49736.1"/>
    <property type="molecule type" value="Genomic_DNA"/>
</dbReference>
<sequence>MNNCIQLTKKLKPQFVTRLRGLLTEMYKDVPASESEPQIYQIVYSTVENLEWAANGYGYFHDCAPIYVSTTKGFVKGLRRNLSVLGKSFDLCALPDDFKEV</sequence>
<name>A0A227KNY1_9BURK</name>
<organism evidence="1 2">
    <name type="scientific">Turicimonas muris</name>
    <dbReference type="NCBI Taxonomy" id="1796652"/>
    <lineage>
        <taxon>Bacteria</taxon>
        <taxon>Pseudomonadati</taxon>
        <taxon>Pseudomonadota</taxon>
        <taxon>Betaproteobacteria</taxon>
        <taxon>Burkholderiales</taxon>
        <taxon>Sutterellaceae</taxon>
        <taxon>Turicimonas</taxon>
    </lineage>
</organism>
<evidence type="ECO:0000313" key="2">
    <source>
        <dbReference type="Proteomes" id="UP000214610"/>
    </source>
</evidence>
<protein>
    <submittedName>
        <fullName evidence="1">Uncharacterized protein</fullName>
    </submittedName>
</protein>
<accession>A0A227KNY1</accession>
<dbReference type="RefSeq" id="WP_066593199.1">
    <property type="nucleotide sequence ID" value="NZ_CAJTBZ010000004.1"/>
</dbReference>
<dbReference type="Proteomes" id="UP000214610">
    <property type="component" value="Unassembled WGS sequence"/>
</dbReference>
<reference evidence="2" key="1">
    <citation type="submission" date="2017-05" db="EMBL/GenBank/DDBJ databases">
        <title>Improved OligoMM genomes.</title>
        <authorList>
            <person name="Garzetti D."/>
        </authorList>
    </citation>
    <scope>NUCLEOTIDE SEQUENCE [LARGE SCALE GENOMIC DNA]</scope>
    <source>
        <strain evidence="2">YL45</strain>
    </source>
</reference>
<dbReference type="GeneID" id="78361640"/>
<evidence type="ECO:0000313" key="1">
    <source>
        <dbReference type="EMBL" id="OXE49736.1"/>
    </source>
</evidence>
<gene>
    <name evidence="1" type="ORF">ADH67_06310</name>
</gene>
<keyword evidence="2" id="KW-1185">Reference proteome</keyword>